<name>A0A9X4AT42_9BACT</name>
<sequence length="138" mass="15541">MSCPLILEIPARACRARDVVAALRQRGIAVTSDLEHSDEDRSEYLCRRGYVSLALTIRRDRASDVLYVSFSADLSKWRWWNFPFLWLAGIFTAGAEIDLQRDAFAALRSFGPHHVAGGEVLGLRFEDDRAAEVSSDPR</sequence>
<dbReference type="RefSeq" id="WP_272425594.1">
    <property type="nucleotide sequence ID" value="NZ_JAGTJJ010000016.1"/>
</dbReference>
<dbReference type="AlphaFoldDB" id="A0A9X4AT42"/>
<keyword evidence="2" id="KW-1185">Reference proteome</keyword>
<protein>
    <submittedName>
        <fullName evidence="1">Uncharacterized protein</fullName>
    </submittedName>
</protein>
<organism evidence="1 2">
    <name type="scientific">Polyangium jinanense</name>
    <dbReference type="NCBI Taxonomy" id="2829994"/>
    <lineage>
        <taxon>Bacteria</taxon>
        <taxon>Pseudomonadati</taxon>
        <taxon>Myxococcota</taxon>
        <taxon>Polyangia</taxon>
        <taxon>Polyangiales</taxon>
        <taxon>Polyangiaceae</taxon>
        <taxon>Polyangium</taxon>
    </lineage>
</organism>
<reference evidence="1 2" key="1">
    <citation type="submission" date="2021-04" db="EMBL/GenBank/DDBJ databases">
        <title>Genome analysis of Polyangium sp.</title>
        <authorList>
            <person name="Li Y."/>
            <person name="Wang J."/>
        </authorList>
    </citation>
    <scope>NUCLEOTIDE SEQUENCE [LARGE SCALE GENOMIC DNA]</scope>
    <source>
        <strain evidence="1 2">SDU14</strain>
    </source>
</reference>
<proteinExistence type="predicted"/>
<evidence type="ECO:0000313" key="2">
    <source>
        <dbReference type="Proteomes" id="UP001151081"/>
    </source>
</evidence>
<evidence type="ECO:0000313" key="1">
    <source>
        <dbReference type="EMBL" id="MDC3983843.1"/>
    </source>
</evidence>
<dbReference type="EMBL" id="JAGTJJ010000016">
    <property type="protein sequence ID" value="MDC3983843.1"/>
    <property type="molecule type" value="Genomic_DNA"/>
</dbReference>
<gene>
    <name evidence="1" type="ORF">KEG57_25260</name>
</gene>
<dbReference type="Proteomes" id="UP001151081">
    <property type="component" value="Unassembled WGS sequence"/>
</dbReference>
<accession>A0A9X4AT42</accession>
<comment type="caution">
    <text evidence="1">The sequence shown here is derived from an EMBL/GenBank/DDBJ whole genome shotgun (WGS) entry which is preliminary data.</text>
</comment>